<comment type="caution">
    <text evidence="7">The sequence shown here is derived from an EMBL/GenBank/DDBJ whole genome shotgun (WGS) entry which is preliminary data.</text>
</comment>
<evidence type="ECO:0000256" key="2">
    <source>
        <dbReference type="ARBA" id="ARBA00035119"/>
    </source>
</evidence>
<evidence type="ECO:0000256" key="3">
    <source>
        <dbReference type="ARBA" id="ARBA00035306"/>
    </source>
</evidence>
<dbReference type="EMBL" id="JASNQZ010000001">
    <property type="protein sequence ID" value="KAL0960783.1"/>
    <property type="molecule type" value="Genomic_DNA"/>
</dbReference>
<dbReference type="Proteomes" id="UP001556367">
    <property type="component" value="Unassembled WGS sequence"/>
</dbReference>
<organism evidence="7 8">
    <name type="scientific">Hohenbuehelia grisea</name>
    <dbReference type="NCBI Taxonomy" id="104357"/>
    <lineage>
        <taxon>Eukaryota</taxon>
        <taxon>Fungi</taxon>
        <taxon>Dikarya</taxon>
        <taxon>Basidiomycota</taxon>
        <taxon>Agaricomycotina</taxon>
        <taxon>Agaricomycetes</taxon>
        <taxon>Agaricomycetidae</taxon>
        <taxon>Agaricales</taxon>
        <taxon>Pleurotineae</taxon>
        <taxon>Pleurotaceae</taxon>
        <taxon>Hohenbuehelia</taxon>
    </lineage>
</organism>
<proteinExistence type="inferred from homology"/>
<evidence type="ECO:0000256" key="6">
    <source>
        <dbReference type="RuleBase" id="RU365002"/>
    </source>
</evidence>
<comment type="function">
    <text evidence="6">Catalyzes the hydrolysis of queuosine 5'-phosphate, releasing the nucleobase queuine (q). Is required for salvage of queuine from exogenous queuosine (Q) that is imported and then converted to queuosine 5'-phosphate intracellularly.</text>
</comment>
<dbReference type="EC" id="3.2.2.-" evidence="6"/>
<name>A0ABR3JXX5_9AGAR</name>
<protein>
    <recommendedName>
        <fullName evidence="3 6">Queuosine 5'-phosphate N-glycosylase/hydrolase</fullName>
        <ecNumber evidence="6">3.2.2.-</ecNumber>
    </recommendedName>
    <alternativeName>
        <fullName evidence="4 6">Queuosine-nucleotide N-glycosylase/hydrolase</fullName>
    </alternativeName>
</protein>
<sequence length="444" mass="49781">MPARTLDSSAIAVLCQDLTDVSEKPIDLVEDLCVENRNPVVDDTEWAYHKTKLVQINADGVKTAAQHILSKMANEVYTPRTWRTHPLHILPPEPYDATAPLTKTVLDWIFLISSLNFSFWSEREGNPDRYGVEWQSAWVGEDAARREVFTGYWSLVAALNRAIADDGIPITDPAFYSSETLCPDSVIENVFREAGESSEPIPLLKERIAVMREVGFILCNSFGGSYQGFLEEFQRRHDGCGTALDLVKMVTSTFPAFRDQVLFEGRQVCVWKRAQILVAETWAAFYPQLPSDASAPPPHPLFPGPRGASIGSLTMFADYRVPQILHHLRILTYPPSLVSSLRAGTPLAPGSREELSLRAASVVAVERVRAEMQRQREKALRSSAGPERVGSVVRGVRDEDEVSSVMIDFYLWDLAKRVESGEERIDGFDTAEMVPVHRTRSIWY</sequence>
<dbReference type="InterPro" id="IPR019438">
    <property type="entry name" value="Q_salvage"/>
</dbReference>
<evidence type="ECO:0000256" key="1">
    <source>
        <dbReference type="ARBA" id="ARBA00022801"/>
    </source>
</evidence>
<keyword evidence="1 6" id="KW-0378">Hydrolase</keyword>
<reference evidence="8" key="1">
    <citation type="submission" date="2024-06" db="EMBL/GenBank/DDBJ databases">
        <title>Multi-omics analyses provide insights into the biosynthesis of the anticancer antibiotic pleurotin in Hohenbuehelia grisea.</title>
        <authorList>
            <person name="Weaver J.A."/>
            <person name="Alberti F."/>
        </authorList>
    </citation>
    <scope>NUCLEOTIDE SEQUENCE [LARGE SCALE GENOMIC DNA]</scope>
    <source>
        <strain evidence="8">T-177</strain>
    </source>
</reference>
<dbReference type="PANTHER" id="PTHR21314">
    <property type="entry name" value="QUEUOSINE 5'-PHOSPHATE N-GLYCOSYLASE_HYDROLASE-RELATED"/>
    <property type="match status" value="1"/>
</dbReference>
<evidence type="ECO:0000313" key="8">
    <source>
        <dbReference type="Proteomes" id="UP001556367"/>
    </source>
</evidence>
<evidence type="ECO:0000313" key="7">
    <source>
        <dbReference type="EMBL" id="KAL0960783.1"/>
    </source>
</evidence>
<keyword evidence="8" id="KW-1185">Reference proteome</keyword>
<accession>A0ABR3JXX5</accession>
<dbReference type="Pfam" id="PF10343">
    <property type="entry name" value="Q_salvage"/>
    <property type="match status" value="1"/>
</dbReference>
<evidence type="ECO:0000256" key="5">
    <source>
        <dbReference type="ARBA" id="ARBA00048204"/>
    </source>
</evidence>
<gene>
    <name evidence="7" type="ORF">HGRIS_005804</name>
</gene>
<comment type="catalytic activity">
    <reaction evidence="5 6">
        <text>queuosine 5'-phosphate + H2O = queuine + D-ribose 5-phosphate</text>
        <dbReference type="Rhea" id="RHEA:75387"/>
        <dbReference type="ChEBI" id="CHEBI:15377"/>
        <dbReference type="ChEBI" id="CHEBI:17433"/>
        <dbReference type="ChEBI" id="CHEBI:78346"/>
        <dbReference type="ChEBI" id="CHEBI:194371"/>
    </reaction>
    <physiologicalReaction direction="left-to-right" evidence="5 6">
        <dbReference type="Rhea" id="RHEA:75388"/>
    </physiologicalReaction>
</comment>
<evidence type="ECO:0000256" key="4">
    <source>
        <dbReference type="ARBA" id="ARBA00035393"/>
    </source>
</evidence>
<dbReference type="PANTHER" id="PTHR21314:SF0">
    <property type="entry name" value="QUEUOSINE 5'-PHOSPHATE N-GLYCOSYLASE_HYDROLASE"/>
    <property type="match status" value="1"/>
</dbReference>
<comment type="similarity">
    <text evidence="2 6">Belongs to the QNG1 protein family.</text>
</comment>